<dbReference type="EMBL" id="UAUE01000001">
    <property type="protein sequence ID" value="SPY93791.1"/>
    <property type="molecule type" value="Genomic_DNA"/>
</dbReference>
<accession>A0A2X2BFY0</accession>
<feature type="domain" description="DUF4145" evidence="1">
    <location>
        <begin position="103"/>
        <end position="181"/>
    </location>
</feature>
<dbReference type="Pfam" id="PF13643">
    <property type="entry name" value="DUF4145"/>
    <property type="match status" value="1"/>
</dbReference>
<dbReference type="AlphaFoldDB" id="A0A2X2BFY0"/>
<dbReference type="InterPro" id="IPR025285">
    <property type="entry name" value="DUF4145"/>
</dbReference>
<proteinExistence type="predicted"/>
<evidence type="ECO:0000313" key="2">
    <source>
        <dbReference type="EMBL" id="SPY93791.1"/>
    </source>
</evidence>
<dbReference type="Proteomes" id="UP000251485">
    <property type="component" value="Unassembled WGS sequence"/>
</dbReference>
<name>A0A2X2BFY0_PROMI</name>
<dbReference type="OrthoDB" id="9808624at2"/>
<evidence type="ECO:0000313" key="3">
    <source>
        <dbReference type="Proteomes" id="UP000251485"/>
    </source>
</evidence>
<reference evidence="2 3" key="1">
    <citation type="submission" date="2018-06" db="EMBL/GenBank/DDBJ databases">
        <authorList>
            <consortium name="Pathogen Informatics"/>
            <person name="Doyle S."/>
        </authorList>
    </citation>
    <scope>NUCLEOTIDE SEQUENCE [LARGE SCALE GENOMIC DNA]</scope>
    <source>
        <strain evidence="2 3">NCTC10975</strain>
    </source>
</reference>
<gene>
    <name evidence="2" type="ORF">NCTC10975_00114</name>
</gene>
<organism evidence="2 3">
    <name type="scientific">Proteus mirabilis</name>
    <dbReference type="NCBI Taxonomy" id="584"/>
    <lineage>
        <taxon>Bacteria</taxon>
        <taxon>Pseudomonadati</taxon>
        <taxon>Pseudomonadota</taxon>
        <taxon>Gammaproteobacteria</taxon>
        <taxon>Enterobacterales</taxon>
        <taxon>Morganellaceae</taxon>
        <taxon>Proteus</taxon>
    </lineage>
</organism>
<evidence type="ECO:0000259" key="1">
    <source>
        <dbReference type="Pfam" id="PF13643"/>
    </source>
</evidence>
<dbReference type="RefSeq" id="WP_132587796.1">
    <property type="nucleotide sequence ID" value="NZ_CAYFCJ010000022.1"/>
</dbReference>
<sequence>MNTYTAPALNTDAFTCPHCNAFAHMNFSTLIDGNRYTGRKYFDDALISVCVRCKQIAMWSITNSRTDQEGNIYYQGSMVYPFAIRAPQPSDDMPDEIKKDYLEAASIYQKSPRGAVALLRLGLQKLCMHLGGEGKNINADLAKLAEDELVSKKLIRSADIIRIVGNNAVHPGTISDDDFDDVSFKLFALINMIVQQGITEPKEVDNMFGSLPEGPRQAAENRDKPKN</sequence>
<protein>
    <recommendedName>
        <fullName evidence="1">DUF4145 domain-containing protein</fullName>
    </recommendedName>
</protein>